<dbReference type="EMBL" id="JAFMYU010000006">
    <property type="protein sequence ID" value="MBO0931334.1"/>
    <property type="molecule type" value="Genomic_DNA"/>
</dbReference>
<dbReference type="GO" id="GO:0016787">
    <property type="term" value="F:hydrolase activity"/>
    <property type="evidence" value="ECO:0007669"/>
    <property type="project" value="UniProtKB-KW"/>
</dbReference>
<gene>
    <name evidence="4" type="ORF">J2I48_10030</name>
</gene>
<dbReference type="InterPro" id="IPR049492">
    <property type="entry name" value="BD-FAE-like_dom"/>
</dbReference>
<dbReference type="RefSeq" id="WP_207335297.1">
    <property type="nucleotide sequence ID" value="NZ_JAFMYU010000006.1"/>
</dbReference>
<comment type="caution">
    <text evidence="4">The sequence shown here is derived from an EMBL/GenBank/DDBJ whole genome shotgun (WGS) entry which is preliminary data.</text>
</comment>
<name>A0A939G669_9BACT</name>
<sequence length="311" mass="32864">MAGTTQGQPTGNGPAGGPPPGIRPGGPMPSANTAGINNKTLDVPYAATSPAQKLDIYLPNEGTGPFPVIVSIHGGAFKMGDKGDFQVNSALQGLKRGYAVVSINYRLSGEAIFPAQIQDVKAAIRFLRANAKTYKLNPDKLATWGGSAGGHLSAMAGTTGDVTDFDDASLGNVTQSSRVQAVVDWFGPIQFDQMDPQFKVSGKGRTDHDEANSPESELVGKQITKAPELVKRASPATYISKADPPFLIEHGTNDPLVPTQQSILFAAELEKQLGKDKVTYIPIDGAGHGGPMFETPANLDRVFAFLDKYLK</sequence>
<evidence type="ECO:0000256" key="2">
    <source>
        <dbReference type="SAM" id="MobiDB-lite"/>
    </source>
</evidence>
<dbReference type="PANTHER" id="PTHR48081:SF13">
    <property type="entry name" value="ALPHA_BETA HYDROLASE"/>
    <property type="match status" value="1"/>
</dbReference>
<protein>
    <submittedName>
        <fullName evidence="4">Alpha/beta hydrolase</fullName>
    </submittedName>
</protein>
<evidence type="ECO:0000256" key="1">
    <source>
        <dbReference type="ARBA" id="ARBA00022801"/>
    </source>
</evidence>
<dbReference type="Proteomes" id="UP000664795">
    <property type="component" value="Unassembled WGS sequence"/>
</dbReference>
<keyword evidence="1 4" id="KW-0378">Hydrolase</keyword>
<keyword evidence="5" id="KW-1185">Reference proteome</keyword>
<dbReference type="InterPro" id="IPR050300">
    <property type="entry name" value="GDXG_lipolytic_enzyme"/>
</dbReference>
<accession>A0A939G669</accession>
<dbReference type="AlphaFoldDB" id="A0A939G669"/>
<feature type="domain" description="BD-FAE-like" evidence="3">
    <location>
        <begin position="54"/>
        <end position="269"/>
    </location>
</feature>
<dbReference type="SUPFAM" id="SSF53474">
    <property type="entry name" value="alpha/beta-Hydrolases"/>
    <property type="match status" value="1"/>
</dbReference>
<dbReference type="Gene3D" id="3.40.50.1820">
    <property type="entry name" value="alpha/beta hydrolase"/>
    <property type="match status" value="1"/>
</dbReference>
<proteinExistence type="predicted"/>
<dbReference type="InterPro" id="IPR029058">
    <property type="entry name" value="AB_hydrolase_fold"/>
</dbReference>
<dbReference type="Pfam" id="PF20434">
    <property type="entry name" value="BD-FAE"/>
    <property type="match status" value="1"/>
</dbReference>
<evidence type="ECO:0000313" key="4">
    <source>
        <dbReference type="EMBL" id="MBO0931334.1"/>
    </source>
</evidence>
<evidence type="ECO:0000259" key="3">
    <source>
        <dbReference type="Pfam" id="PF20434"/>
    </source>
</evidence>
<dbReference type="PANTHER" id="PTHR48081">
    <property type="entry name" value="AB HYDROLASE SUPERFAMILY PROTEIN C4A8.06C"/>
    <property type="match status" value="1"/>
</dbReference>
<evidence type="ECO:0000313" key="5">
    <source>
        <dbReference type="Proteomes" id="UP000664795"/>
    </source>
</evidence>
<reference evidence="4 5" key="1">
    <citation type="submission" date="2021-03" db="EMBL/GenBank/DDBJ databases">
        <title>Fibrella sp. HMF5036 genome sequencing and assembly.</title>
        <authorList>
            <person name="Kang H."/>
            <person name="Kim H."/>
            <person name="Bae S."/>
            <person name="Joh K."/>
        </authorList>
    </citation>
    <scope>NUCLEOTIDE SEQUENCE [LARGE SCALE GENOMIC DNA]</scope>
    <source>
        <strain evidence="4 5">HMF5036</strain>
    </source>
</reference>
<organism evidence="4 5">
    <name type="scientific">Fibrella aquatilis</name>
    <dbReference type="NCBI Taxonomy" id="2817059"/>
    <lineage>
        <taxon>Bacteria</taxon>
        <taxon>Pseudomonadati</taxon>
        <taxon>Bacteroidota</taxon>
        <taxon>Cytophagia</taxon>
        <taxon>Cytophagales</taxon>
        <taxon>Spirosomataceae</taxon>
        <taxon>Fibrella</taxon>
    </lineage>
</organism>
<feature type="region of interest" description="Disordered" evidence="2">
    <location>
        <begin position="1"/>
        <end position="36"/>
    </location>
</feature>